<feature type="domain" description="Major facilitator superfamily (MFS) profile" evidence="9">
    <location>
        <begin position="21"/>
        <end position="475"/>
    </location>
</feature>
<feature type="transmembrane region" description="Helical" evidence="8">
    <location>
        <begin position="173"/>
        <end position="193"/>
    </location>
</feature>
<feature type="transmembrane region" description="Helical" evidence="8">
    <location>
        <begin position="238"/>
        <end position="256"/>
    </location>
</feature>
<dbReference type="Gene3D" id="1.20.1250.20">
    <property type="entry name" value="MFS general substrate transporter like domains"/>
    <property type="match status" value="1"/>
</dbReference>
<feature type="transmembrane region" description="Helical" evidence="8">
    <location>
        <begin position="116"/>
        <end position="137"/>
    </location>
</feature>
<comment type="subcellular location">
    <subcellularLocation>
        <location evidence="1">Cell membrane</location>
        <topology evidence="1">Multi-pass membrane protein</topology>
    </subcellularLocation>
</comment>
<dbReference type="SUPFAM" id="SSF103473">
    <property type="entry name" value="MFS general substrate transporter"/>
    <property type="match status" value="1"/>
</dbReference>
<reference evidence="10 11" key="1">
    <citation type="submission" date="2015-07" db="EMBL/GenBank/DDBJ databases">
        <title>Whole genome sequence of Herpetosiphon geysericola DSM 7119.</title>
        <authorList>
            <person name="Hemp J."/>
            <person name="Ward L.M."/>
            <person name="Pace L.A."/>
            <person name="Fischer W.W."/>
        </authorList>
    </citation>
    <scope>NUCLEOTIDE SEQUENCE [LARGE SCALE GENOMIC DNA]</scope>
    <source>
        <strain evidence="10 11">DSM 7119</strain>
    </source>
</reference>
<sequence>MRVETTPNSHASTNATSEKGIILTLLIATFVVILNETIMGVALPRLQAEFQVEASTVQWLTTAYLLVMAVLIPTTGFLIQRFSTRTLFLTAMGLFSFGTITAASAQGFEVLLVGRIFQASGTALMLPLLMTVILVLVPMERRGAMMSTASMVISVAPAIGPAISGLIMQALSWRFMFIFVVPIALGVLIYGYLRLVNVGKLQPASLDIPSIVIAAIGFGGLVYGFSRAGEPGSSLSDPLVLSLIGIGVLGIALFAWRQTRLASPLLDLRVFRFPMFTLSVVMMMVVMVTLFASAILLPFYFQEIRHFNTLQTGLFLLPGGALMGFSGLFVGRIFDRSGPRVLVIGGMLLVVLALWQWTSLNPNTSVIWLLSLHVIFSLGLACLFTPVLTTGLNQLPQALHSHGTAISNTLQQVAGAIGTALLITIMSAGQARHLQTISPDPLAALNTGIQQAFAVAAGLAVVGLLLALFLRRTGETTGETSFIH</sequence>
<dbReference type="PANTHER" id="PTHR42718">
    <property type="entry name" value="MAJOR FACILITATOR SUPERFAMILY MULTIDRUG TRANSPORTER MFSC"/>
    <property type="match status" value="1"/>
</dbReference>
<dbReference type="STRING" id="70996.SE18_01910"/>
<dbReference type="NCBIfam" id="TIGR00711">
    <property type="entry name" value="efflux_EmrB"/>
    <property type="match status" value="1"/>
</dbReference>
<dbReference type="AlphaFoldDB" id="A0A0N8GT90"/>
<proteinExistence type="inferred from homology"/>
<evidence type="ECO:0000256" key="6">
    <source>
        <dbReference type="ARBA" id="ARBA00022989"/>
    </source>
</evidence>
<feature type="transmembrane region" description="Helical" evidence="8">
    <location>
        <begin position="86"/>
        <end position="104"/>
    </location>
</feature>
<feature type="transmembrane region" description="Helical" evidence="8">
    <location>
        <begin position="366"/>
        <end position="388"/>
    </location>
</feature>
<dbReference type="PANTHER" id="PTHR42718:SF9">
    <property type="entry name" value="MAJOR FACILITATOR SUPERFAMILY MULTIDRUG TRANSPORTER MFSC"/>
    <property type="match status" value="1"/>
</dbReference>
<dbReference type="CDD" id="cd17503">
    <property type="entry name" value="MFS_LmrB_MDR_like"/>
    <property type="match status" value="1"/>
</dbReference>
<feature type="transmembrane region" description="Helical" evidence="8">
    <location>
        <begin position="205"/>
        <end position="226"/>
    </location>
</feature>
<dbReference type="InterPro" id="IPR020846">
    <property type="entry name" value="MFS_dom"/>
</dbReference>
<comment type="similarity">
    <text evidence="2">Belongs to the major facilitator superfamily. EmrB family.</text>
</comment>
<keyword evidence="4" id="KW-1003">Cell membrane</keyword>
<evidence type="ECO:0000256" key="5">
    <source>
        <dbReference type="ARBA" id="ARBA00022692"/>
    </source>
</evidence>
<name>A0A0N8GT90_9CHLR</name>
<protein>
    <submittedName>
        <fullName evidence="10">Major facilitator transporter</fullName>
    </submittedName>
</protein>
<dbReference type="PROSITE" id="PS50850">
    <property type="entry name" value="MFS"/>
    <property type="match status" value="1"/>
</dbReference>
<feature type="transmembrane region" description="Helical" evidence="8">
    <location>
        <begin position="449"/>
        <end position="470"/>
    </location>
</feature>
<evidence type="ECO:0000259" key="9">
    <source>
        <dbReference type="PROSITE" id="PS50850"/>
    </source>
</evidence>
<evidence type="ECO:0000313" key="10">
    <source>
        <dbReference type="EMBL" id="KPL91434.1"/>
    </source>
</evidence>
<evidence type="ECO:0000256" key="8">
    <source>
        <dbReference type="SAM" id="Phobius"/>
    </source>
</evidence>
<comment type="caution">
    <text evidence="10">The sequence shown here is derived from an EMBL/GenBank/DDBJ whole genome shotgun (WGS) entry which is preliminary data.</text>
</comment>
<evidence type="ECO:0000256" key="7">
    <source>
        <dbReference type="ARBA" id="ARBA00023136"/>
    </source>
</evidence>
<accession>A0A0N8GT90</accession>
<feature type="transmembrane region" description="Helical" evidence="8">
    <location>
        <begin position="409"/>
        <end position="429"/>
    </location>
</feature>
<keyword evidence="11" id="KW-1185">Reference proteome</keyword>
<keyword evidence="3" id="KW-0813">Transport</keyword>
<feature type="transmembrane region" description="Helical" evidence="8">
    <location>
        <begin position="149"/>
        <end position="167"/>
    </location>
</feature>
<gene>
    <name evidence="10" type="ORF">SE18_01910</name>
</gene>
<keyword evidence="7 8" id="KW-0472">Membrane</keyword>
<dbReference type="Gene3D" id="1.20.1720.10">
    <property type="entry name" value="Multidrug resistance protein D"/>
    <property type="match status" value="1"/>
</dbReference>
<evidence type="ECO:0000256" key="4">
    <source>
        <dbReference type="ARBA" id="ARBA00022475"/>
    </source>
</evidence>
<feature type="transmembrane region" description="Helical" evidence="8">
    <location>
        <begin position="341"/>
        <end position="360"/>
    </location>
</feature>
<evidence type="ECO:0000256" key="3">
    <source>
        <dbReference type="ARBA" id="ARBA00022448"/>
    </source>
</evidence>
<feature type="transmembrane region" description="Helical" evidence="8">
    <location>
        <begin position="313"/>
        <end position="334"/>
    </location>
</feature>
<keyword evidence="6 8" id="KW-1133">Transmembrane helix</keyword>
<feature type="transmembrane region" description="Helical" evidence="8">
    <location>
        <begin position="276"/>
        <end position="301"/>
    </location>
</feature>
<dbReference type="Proteomes" id="UP000050277">
    <property type="component" value="Unassembled WGS sequence"/>
</dbReference>
<dbReference type="InterPro" id="IPR011701">
    <property type="entry name" value="MFS"/>
</dbReference>
<keyword evidence="5 8" id="KW-0812">Transmembrane</keyword>
<dbReference type="GO" id="GO:0022857">
    <property type="term" value="F:transmembrane transporter activity"/>
    <property type="evidence" value="ECO:0007669"/>
    <property type="project" value="InterPro"/>
</dbReference>
<dbReference type="OrthoDB" id="9816041at2"/>
<dbReference type="RefSeq" id="WP_054532729.1">
    <property type="nucleotide sequence ID" value="NZ_LGKP01000005.1"/>
</dbReference>
<dbReference type="InterPro" id="IPR004638">
    <property type="entry name" value="EmrB-like"/>
</dbReference>
<evidence type="ECO:0000313" key="11">
    <source>
        <dbReference type="Proteomes" id="UP000050277"/>
    </source>
</evidence>
<dbReference type="GO" id="GO:0005886">
    <property type="term" value="C:plasma membrane"/>
    <property type="evidence" value="ECO:0007669"/>
    <property type="project" value="UniProtKB-SubCell"/>
</dbReference>
<dbReference type="Pfam" id="PF07690">
    <property type="entry name" value="MFS_1"/>
    <property type="match status" value="1"/>
</dbReference>
<feature type="transmembrane region" description="Helical" evidence="8">
    <location>
        <begin position="21"/>
        <end position="43"/>
    </location>
</feature>
<organism evidence="10 11">
    <name type="scientific">Herpetosiphon geysericola</name>
    <dbReference type="NCBI Taxonomy" id="70996"/>
    <lineage>
        <taxon>Bacteria</taxon>
        <taxon>Bacillati</taxon>
        <taxon>Chloroflexota</taxon>
        <taxon>Chloroflexia</taxon>
        <taxon>Herpetosiphonales</taxon>
        <taxon>Herpetosiphonaceae</taxon>
        <taxon>Herpetosiphon</taxon>
    </lineage>
</organism>
<feature type="transmembrane region" description="Helical" evidence="8">
    <location>
        <begin position="63"/>
        <end position="79"/>
    </location>
</feature>
<dbReference type="PRINTS" id="PR01036">
    <property type="entry name" value="TCRTETB"/>
</dbReference>
<evidence type="ECO:0000256" key="1">
    <source>
        <dbReference type="ARBA" id="ARBA00004651"/>
    </source>
</evidence>
<dbReference type="EMBL" id="LGKP01000005">
    <property type="protein sequence ID" value="KPL91434.1"/>
    <property type="molecule type" value="Genomic_DNA"/>
</dbReference>
<dbReference type="InterPro" id="IPR036259">
    <property type="entry name" value="MFS_trans_sf"/>
</dbReference>
<evidence type="ECO:0000256" key="2">
    <source>
        <dbReference type="ARBA" id="ARBA00008537"/>
    </source>
</evidence>